<evidence type="ECO:0000256" key="1">
    <source>
        <dbReference type="SAM" id="MobiDB-lite"/>
    </source>
</evidence>
<reference evidence="2" key="1">
    <citation type="journal article" date="2020" name="Nature">
        <title>Giant virus diversity and host interactions through global metagenomics.</title>
        <authorList>
            <person name="Schulz F."/>
            <person name="Roux S."/>
            <person name="Paez-Espino D."/>
            <person name="Jungbluth S."/>
            <person name="Walsh D.A."/>
            <person name="Denef V.J."/>
            <person name="McMahon K.D."/>
            <person name="Konstantinidis K.T."/>
            <person name="Eloe-Fadrosh E.A."/>
            <person name="Kyrpides N.C."/>
            <person name="Woyke T."/>
        </authorList>
    </citation>
    <scope>NUCLEOTIDE SEQUENCE</scope>
    <source>
        <strain evidence="2">GVMAG-S-ERX555967-130</strain>
    </source>
</reference>
<dbReference type="EMBL" id="MN738786">
    <property type="protein sequence ID" value="QHT36657.1"/>
    <property type="molecule type" value="Genomic_DNA"/>
</dbReference>
<accession>A0A6C0F4I7</accession>
<proteinExistence type="predicted"/>
<name>A0A6C0F4I7_9ZZZZ</name>
<sequence>MPPQRAPPPIPVPESNTRSPPHTIYGVMTEEQYAKYMDQVKKYRSRTRPIFINHLNVPVTVYWFRSSEPDKLYTCCEVLSKKDGGYEGPSKITQYMYGTRLKLVWKDSHGNTMHTFTKIMKENQTIHIERDQSLQWKHSAIKMNYLLKQMVRLGGTNETLYPNLAPLLELVNDIEIPDITENDKQNAGIPSVYDIE</sequence>
<organism evidence="2">
    <name type="scientific">viral metagenome</name>
    <dbReference type="NCBI Taxonomy" id="1070528"/>
    <lineage>
        <taxon>unclassified sequences</taxon>
        <taxon>metagenomes</taxon>
        <taxon>organismal metagenomes</taxon>
    </lineage>
</organism>
<dbReference type="AlphaFoldDB" id="A0A6C0F4I7"/>
<evidence type="ECO:0000313" key="2">
    <source>
        <dbReference type="EMBL" id="QHT36657.1"/>
    </source>
</evidence>
<feature type="compositionally biased region" description="Pro residues" evidence="1">
    <location>
        <begin position="1"/>
        <end position="12"/>
    </location>
</feature>
<feature type="region of interest" description="Disordered" evidence="1">
    <location>
        <begin position="1"/>
        <end position="21"/>
    </location>
</feature>
<protein>
    <submittedName>
        <fullName evidence="2">Uncharacterized protein</fullName>
    </submittedName>
</protein>